<protein>
    <submittedName>
        <fullName evidence="1">Uncharacterized protein</fullName>
    </submittedName>
</protein>
<proteinExistence type="predicted"/>
<reference evidence="1" key="1">
    <citation type="submission" date="2015-10" db="EMBL/GenBank/DDBJ databases">
        <title>EvidentialGene: Evidence-directed Construction of Complete mRNA Transcriptomes without Genomes.</title>
        <authorList>
            <person name="Gilbert D.G."/>
        </authorList>
    </citation>
    <scope>NUCLEOTIDE SEQUENCE</scope>
</reference>
<organism evidence="1">
    <name type="scientific">Daphnia magna</name>
    <dbReference type="NCBI Taxonomy" id="35525"/>
    <lineage>
        <taxon>Eukaryota</taxon>
        <taxon>Metazoa</taxon>
        <taxon>Ecdysozoa</taxon>
        <taxon>Arthropoda</taxon>
        <taxon>Crustacea</taxon>
        <taxon>Branchiopoda</taxon>
        <taxon>Diplostraca</taxon>
        <taxon>Cladocera</taxon>
        <taxon>Anomopoda</taxon>
        <taxon>Daphniidae</taxon>
        <taxon>Daphnia</taxon>
    </lineage>
</organism>
<evidence type="ECO:0000313" key="1">
    <source>
        <dbReference type="EMBL" id="JAN15568.1"/>
    </source>
</evidence>
<dbReference type="AlphaFoldDB" id="A0A0P6DDM8"/>
<accession>A0A0P6DDM8</accession>
<name>A0A0P6DDM8_9CRUS</name>
<dbReference type="EMBL" id="GDIQ01079169">
    <property type="protein sequence ID" value="JAN15568.1"/>
    <property type="molecule type" value="Transcribed_RNA"/>
</dbReference>
<sequence>MNLTKLNRSASADVDFHQLIPLGTAHRRTCRSHAPPPSAQTTCLGRPSWRTGSTSCTSRCRRRCSSGRAHTRCIGSSSAAPGSG</sequence>